<dbReference type="Proteomes" id="UP000682739">
    <property type="component" value="Chromosome"/>
</dbReference>
<dbReference type="FunFam" id="3.20.20.80:FF:000003">
    <property type="entry name" value="1,4-alpha-glucan branching enzyme GlgB"/>
    <property type="match status" value="1"/>
</dbReference>
<dbReference type="Pfam" id="PF00128">
    <property type="entry name" value="Alpha-amylase"/>
    <property type="match status" value="1"/>
</dbReference>
<dbReference type="NCBIfam" id="TIGR01515">
    <property type="entry name" value="branching_enzym"/>
    <property type="match status" value="1"/>
</dbReference>
<evidence type="ECO:0000256" key="1">
    <source>
        <dbReference type="ARBA" id="ARBA00000826"/>
    </source>
</evidence>
<dbReference type="Pfam" id="PF02922">
    <property type="entry name" value="CBM_48"/>
    <property type="match status" value="1"/>
</dbReference>
<evidence type="ECO:0000256" key="4">
    <source>
        <dbReference type="ARBA" id="ARBA00009000"/>
    </source>
</evidence>
<dbReference type="InterPro" id="IPR054169">
    <property type="entry name" value="GlgB_N"/>
</dbReference>
<dbReference type="SMART" id="SM00642">
    <property type="entry name" value="Aamy"/>
    <property type="match status" value="1"/>
</dbReference>
<evidence type="ECO:0000256" key="9">
    <source>
        <dbReference type="ARBA" id="ARBA00023277"/>
    </source>
</evidence>
<evidence type="ECO:0000256" key="6">
    <source>
        <dbReference type="ARBA" id="ARBA00022676"/>
    </source>
</evidence>
<dbReference type="PANTHER" id="PTHR43651">
    <property type="entry name" value="1,4-ALPHA-GLUCAN-BRANCHING ENZYME"/>
    <property type="match status" value="1"/>
</dbReference>
<comment type="subunit">
    <text evidence="10">Monomer.</text>
</comment>
<comment type="function">
    <text evidence="2 10">Catalyzes the formation of the alpha-1,6-glucosidic linkages in glycogen by scission of a 1,4-alpha-linked oligosaccharide from growing alpha-1,4-glucan chains and the subsequent attachment of the oligosaccharide to the alpha-1,6 position.</text>
</comment>
<dbReference type="AlphaFoldDB" id="A0A975HIL7"/>
<evidence type="ECO:0000313" key="13">
    <source>
        <dbReference type="EMBL" id="QTH64380.1"/>
    </source>
</evidence>
<accession>A0A975HIL7</accession>
<dbReference type="SUPFAM" id="SSF51011">
    <property type="entry name" value="Glycosyl hydrolase domain"/>
    <property type="match status" value="1"/>
</dbReference>
<feature type="active site" description="Nucleophile" evidence="10 11">
    <location>
        <position position="410"/>
    </location>
</feature>
<protein>
    <recommendedName>
        <fullName evidence="10">1,4-alpha-glucan branching enzyme GlgB</fullName>
        <ecNumber evidence="10">2.4.1.18</ecNumber>
    </recommendedName>
    <alternativeName>
        <fullName evidence="10">1,4-alpha-D-glucan:1,4-alpha-D-glucan 6-glucosyl-transferase</fullName>
    </alternativeName>
    <alternativeName>
        <fullName evidence="10">Alpha-(1-&gt;4)-glucan branching enzyme</fullName>
    </alternativeName>
    <alternativeName>
        <fullName evidence="10">Glycogen branching enzyme</fullName>
        <shortName evidence="10">BE</shortName>
    </alternativeName>
</protein>
<dbReference type="InterPro" id="IPR044143">
    <property type="entry name" value="GlgB_N_E_set_prok"/>
</dbReference>
<dbReference type="GO" id="GO:0003844">
    <property type="term" value="F:1,4-alpha-glucan branching enzyme activity"/>
    <property type="evidence" value="ECO:0007669"/>
    <property type="project" value="UniProtKB-UniRule"/>
</dbReference>
<dbReference type="InterPro" id="IPR006047">
    <property type="entry name" value="GH13_cat_dom"/>
</dbReference>
<evidence type="ECO:0000259" key="12">
    <source>
        <dbReference type="SMART" id="SM00642"/>
    </source>
</evidence>
<dbReference type="Gene3D" id="2.60.40.10">
    <property type="entry name" value="Immunoglobulins"/>
    <property type="match status" value="2"/>
</dbReference>
<dbReference type="NCBIfam" id="NF008967">
    <property type="entry name" value="PRK12313.1"/>
    <property type="match status" value="1"/>
</dbReference>
<evidence type="ECO:0000256" key="7">
    <source>
        <dbReference type="ARBA" id="ARBA00022679"/>
    </source>
</evidence>
<dbReference type="InterPro" id="IPR014756">
    <property type="entry name" value="Ig_E-set"/>
</dbReference>
<proteinExistence type="inferred from homology"/>
<keyword evidence="8 10" id="KW-0320">Glycogen biosynthesis</keyword>
<gene>
    <name evidence="10 13" type="primary">glgB</name>
    <name evidence="13" type="ORF">J1N51_02515</name>
</gene>
<dbReference type="KEGG" id="psym:J1N51_02515"/>
<dbReference type="InterPro" id="IPR006048">
    <property type="entry name" value="A-amylase/branching_C"/>
</dbReference>
<dbReference type="Pfam" id="PF22019">
    <property type="entry name" value="GlgB_N"/>
    <property type="match status" value="1"/>
</dbReference>
<dbReference type="HAMAP" id="MF_00685">
    <property type="entry name" value="GlgB"/>
    <property type="match status" value="1"/>
</dbReference>
<dbReference type="NCBIfam" id="NF003811">
    <property type="entry name" value="PRK05402.1"/>
    <property type="match status" value="1"/>
</dbReference>
<evidence type="ECO:0000256" key="10">
    <source>
        <dbReference type="HAMAP-Rule" id="MF_00685"/>
    </source>
</evidence>
<reference evidence="13" key="1">
    <citation type="submission" date="2021-03" db="EMBL/GenBank/DDBJ databases">
        <title>Description of Psychrosphaera ytuae sp. nov. isolated from deep sea sediment of South China Sea.</title>
        <authorList>
            <person name="Zhang J."/>
            <person name="Xu X.-D."/>
        </authorList>
    </citation>
    <scope>NUCLEOTIDE SEQUENCE</scope>
    <source>
        <strain evidence="13">MTZ26</strain>
    </source>
</reference>
<dbReference type="InterPro" id="IPR004193">
    <property type="entry name" value="Glyco_hydro_13_N"/>
</dbReference>
<dbReference type="EMBL" id="CP072110">
    <property type="protein sequence ID" value="QTH64380.1"/>
    <property type="molecule type" value="Genomic_DNA"/>
</dbReference>
<evidence type="ECO:0000256" key="3">
    <source>
        <dbReference type="ARBA" id="ARBA00004964"/>
    </source>
</evidence>
<keyword evidence="6 10" id="KW-0328">Glycosyltransferase</keyword>
<dbReference type="EC" id="2.4.1.18" evidence="10"/>
<dbReference type="CDD" id="cd11322">
    <property type="entry name" value="AmyAc_Glg_BE"/>
    <property type="match status" value="1"/>
</dbReference>
<dbReference type="GO" id="GO:0005829">
    <property type="term" value="C:cytosol"/>
    <property type="evidence" value="ECO:0007669"/>
    <property type="project" value="TreeGrafter"/>
</dbReference>
<dbReference type="InterPro" id="IPR013783">
    <property type="entry name" value="Ig-like_fold"/>
</dbReference>
<feature type="active site" description="Proton donor" evidence="10 11">
    <location>
        <position position="463"/>
    </location>
</feature>
<sequence length="735" mass="84696">MLSHHQLATQLSQATLTKPFAELGLFENPDGKGFVLRVWQPDAVKVELLESKRNRVIAELEMKTDSGLFEVVLPRRKKAFPYRLRIQSHDGVSVITDPYQYKSEAFYAVHHVHSDPRNTYRQLGAQLIELADGTAATRFAVFAPNASSCSLIGEFNHWDGRRLPMEKTDCGHFVLVVPNIIAGAKYKFELKDQYGQVLPHKADPIGFYHDQYPSFASVVYDHNVYKWQDQDWHQQKQADTHQQPMNIYEVHLGSWRMKQTEHGEMVPLSYEELIEQLIPYVKEMGYTHIEVLPVSEHPFTGSWGYQPTGMFAPTSRFGNPDDFKAFVDACHQAEIGIIVDWVPAHFPEDAHGLARFDGTHVYEYEDPRKGWHPDWNSCIYDFGKDTVRQFLVASALYWFDKFHVDGIRVDAVASMLYLDYSRNEGEWIPNVDGGNHNYEAISLLKWMNEAVHQHFPNGLTIAEESTSFPGVSKPTFDGGLGFDYKWNMGWMHDSLVFISKDPMYRKYHHNDITFSMVYNYDEHFVLPISHDEVVHGKGSMLRKMPGDEWQQAANQRAYAGYMFSHPGKKLNFMGSEFGQWEEWNHNTELSWFALDNPKNQGIQHWYKSLNHIYKSNRALYQLDHDKRGFEWLDHSDSEQSVLAFVRRDAHGEEVLVVANFTPVPRDGYRLGAGIHEDYEILCNSDDAEFGGSGYLKNRIFKTENIEWQGQKHSIVMDLPPLAVVMLVPKSQTSPA</sequence>
<dbReference type="Gene3D" id="3.20.20.80">
    <property type="entry name" value="Glycosidases"/>
    <property type="match status" value="1"/>
</dbReference>
<evidence type="ECO:0000313" key="14">
    <source>
        <dbReference type="Proteomes" id="UP000682739"/>
    </source>
</evidence>
<dbReference type="InterPro" id="IPR017853">
    <property type="entry name" value="GH"/>
</dbReference>
<keyword evidence="5 10" id="KW-0321">Glycogen metabolism</keyword>
<dbReference type="GO" id="GO:0004553">
    <property type="term" value="F:hydrolase activity, hydrolyzing O-glycosyl compounds"/>
    <property type="evidence" value="ECO:0007669"/>
    <property type="project" value="InterPro"/>
</dbReference>
<dbReference type="InterPro" id="IPR006407">
    <property type="entry name" value="GlgB"/>
</dbReference>
<dbReference type="PIRSF" id="PIRSF000463">
    <property type="entry name" value="GlgB"/>
    <property type="match status" value="1"/>
</dbReference>
<dbReference type="SUPFAM" id="SSF51445">
    <property type="entry name" value="(Trans)glycosidases"/>
    <property type="match status" value="1"/>
</dbReference>
<dbReference type="InterPro" id="IPR013780">
    <property type="entry name" value="Glyco_hydro_b"/>
</dbReference>
<keyword evidence="14" id="KW-1185">Reference proteome</keyword>
<dbReference type="SUPFAM" id="SSF81296">
    <property type="entry name" value="E set domains"/>
    <property type="match status" value="2"/>
</dbReference>
<comment type="catalytic activity">
    <reaction evidence="1 10">
        <text>Transfers a segment of a (1-&gt;4)-alpha-D-glucan chain to a primary hydroxy group in a similar glucan chain.</text>
        <dbReference type="EC" id="2.4.1.18"/>
    </reaction>
</comment>
<comment type="pathway">
    <text evidence="3 10">Glycan biosynthesis; glycogen biosynthesis.</text>
</comment>
<evidence type="ECO:0000256" key="8">
    <source>
        <dbReference type="ARBA" id="ARBA00023056"/>
    </source>
</evidence>
<dbReference type="Gene3D" id="2.60.40.1180">
    <property type="entry name" value="Golgi alpha-mannosidase II"/>
    <property type="match status" value="1"/>
</dbReference>
<evidence type="ECO:0000256" key="2">
    <source>
        <dbReference type="ARBA" id="ARBA00002953"/>
    </source>
</evidence>
<evidence type="ECO:0000256" key="11">
    <source>
        <dbReference type="PIRSR" id="PIRSR000463-1"/>
    </source>
</evidence>
<evidence type="ECO:0000256" key="5">
    <source>
        <dbReference type="ARBA" id="ARBA00022600"/>
    </source>
</evidence>
<dbReference type="InterPro" id="IPR037439">
    <property type="entry name" value="Branching_enzy"/>
</dbReference>
<name>A0A975HIL7_9GAMM</name>
<dbReference type="FunFam" id="2.60.40.1180:FF:000002">
    <property type="entry name" value="1,4-alpha-glucan branching enzyme GlgB"/>
    <property type="match status" value="1"/>
</dbReference>
<dbReference type="PANTHER" id="PTHR43651:SF3">
    <property type="entry name" value="1,4-ALPHA-GLUCAN-BRANCHING ENZYME"/>
    <property type="match status" value="1"/>
</dbReference>
<dbReference type="CDD" id="cd02855">
    <property type="entry name" value="E_set_GBE_prok_N"/>
    <property type="match status" value="1"/>
</dbReference>
<dbReference type="GO" id="GO:0043169">
    <property type="term" value="F:cation binding"/>
    <property type="evidence" value="ECO:0007669"/>
    <property type="project" value="InterPro"/>
</dbReference>
<comment type="similarity">
    <text evidence="4 10">Belongs to the glycosyl hydrolase 13 family. GlgB subfamily.</text>
</comment>
<keyword evidence="9 10" id="KW-0119">Carbohydrate metabolism</keyword>
<dbReference type="RefSeq" id="WP_208832435.1">
    <property type="nucleotide sequence ID" value="NZ_CP072110.1"/>
</dbReference>
<dbReference type="GO" id="GO:0005978">
    <property type="term" value="P:glycogen biosynthetic process"/>
    <property type="evidence" value="ECO:0007669"/>
    <property type="project" value="UniProtKB-UniRule"/>
</dbReference>
<organism evidence="13 14">
    <name type="scientific">Psychrosphaera ytuae</name>
    <dbReference type="NCBI Taxonomy" id="2820710"/>
    <lineage>
        <taxon>Bacteria</taxon>
        <taxon>Pseudomonadati</taxon>
        <taxon>Pseudomonadota</taxon>
        <taxon>Gammaproteobacteria</taxon>
        <taxon>Alteromonadales</taxon>
        <taxon>Pseudoalteromonadaceae</taxon>
        <taxon>Psychrosphaera</taxon>
    </lineage>
</organism>
<feature type="domain" description="Glycosyl hydrolase family 13 catalytic" evidence="12">
    <location>
        <begin position="264"/>
        <end position="602"/>
    </location>
</feature>
<keyword evidence="7 10" id="KW-0808">Transferase</keyword>
<dbReference type="Pfam" id="PF02806">
    <property type="entry name" value="Alpha-amylase_C"/>
    <property type="match status" value="1"/>
</dbReference>